<protein>
    <submittedName>
        <fullName evidence="1">Uncharacterized protein</fullName>
    </submittedName>
</protein>
<dbReference type="EMBL" id="CM042888">
    <property type="protein sequence ID" value="KAI4325115.1"/>
    <property type="molecule type" value="Genomic_DNA"/>
</dbReference>
<dbReference type="Proteomes" id="UP001057402">
    <property type="component" value="Chromosome 9"/>
</dbReference>
<gene>
    <name evidence="1" type="ORF">MLD38_030539</name>
</gene>
<reference evidence="2" key="1">
    <citation type="journal article" date="2023" name="Front. Plant Sci.">
        <title>Chromosomal-level genome assembly of Melastoma candidum provides insights into trichome evolution.</title>
        <authorList>
            <person name="Zhong Y."/>
            <person name="Wu W."/>
            <person name="Sun C."/>
            <person name="Zou P."/>
            <person name="Liu Y."/>
            <person name="Dai S."/>
            <person name="Zhou R."/>
        </authorList>
    </citation>
    <scope>NUCLEOTIDE SEQUENCE [LARGE SCALE GENOMIC DNA]</scope>
</reference>
<accession>A0ACB9MS57</accession>
<proteinExistence type="predicted"/>
<name>A0ACB9MS57_9MYRT</name>
<evidence type="ECO:0000313" key="1">
    <source>
        <dbReference type="EMBL" id="KAI4325115.1"/>
    </source>
</evidence>
<keyword evidence="2" id="KW-1185">Reference proteome</keyword>
<sequence>MGNKDKVYRLWDKYCHNRKFLNNDYLSMISSLIMLDDMDGGAERFLEEWGQGRTYFDIRFPDLIISAFHKRGLLEKADGYINQLKEIGKEPKSRVWSLMAQSYHAGNEMGNAVKALEKAIKLGSWKWVPEGSMVKDPCSSEEWGWAYHGDVRHSSFIYMSRCRALRNFSSSLSSWIFIPCLALLLLYSWRSCLLLFHPAC</sequence>
<evidence type="ECO:0000313" key="2">
    <source>
        <dbReference type="Proteomes" id="UP001057402"/>
    </source>
</evidence>
<comment type="caution">
    <text evidence="1">The sequence shown here is derived from an EMBL/GenBank/DDBJ whole genome shotgun (WGS) entry which is preliminary data.</text>
</comment>
<organism evidence="1 2">
    <name type="scientific">Melastoma candidum</name>
    <dbReference type="NCBI Taxonomy" id="119954"/>
    <lineage>
        <taxon>Eukaryota</taxon>
        <taxon>Viridiplantae</taxon>
        <taxon>Streptophyta</taxon>
        <taxon>Embryophyta</taxon>
        <taxon>Tracheophyta</taxon>
        <taxon>Spermatophyta</taxon>
        <taxon>Magnoliopsida</taxon>
        <taxon>eudicotyledons</taxon>
        <taxon>Gunneridae</taxon>
        <taxon>Pentapetalae</taxon>
        <taxon>rosids</taxon>
        <taxon>malvids</taxon>
        <taxon>Myrtales</taxon>
        <taxon>Melastomataceae</taxon>
        <taxon>Melastomatoideae</taxon>
        <taxon>Melastomateae</taxon>
        <taxon>Melastoma</taxon>
    </lineage>
</organism>